<keyword evidence="2" id="KW-1185">Reference proteome</keyword>
<dbReference type="Gene3D" id="3.30.420.10">
    <property type="entry name" value="Ribonuclease H-like superfamily/Ribonuclease H"/>
    <property type="match status" value="1"/>
</dbReference>
<name>A0A2P4YP26_9STRA</name>
<gene>
    <name evidence="1" type="ORF">PHPALM_2776</name>
</gene>
<accession>A0A2P4YP26</accession>
<dbReference type="InterPro" id="IPR012337">
    <property type="entry name" value="RNaseH-like_sf"/>
</dbReference>
<dbReference type="AlphaFoldDB" id="A0A2P4YP26"/>
<dbReference type="GO" id="GO:0003676">
    <property type="term" value="F:nucleic acid binding"/>
    <property type="evidence" value="ECO:0007669"/>
    <property type="project" value="InterPro"/>
</dbReference>
<evidence type="ECO:0000313" key="1">
    <source>
        <dbReference type="EMBL" id="POM79530.1"/>
    </source>
</evidence>
<dbReference type="EMBL" id="NCKW01001386">
    <property type="protein sequence ID" value="POM79530.1"/>
    <property type="molecule type" value="Genomic_DNA"/>
</dbReference>
<dbReference type="OrthoDB" id="1909122at2759"/>
<sequence>MSTADHPQTDGQTERVNRVLKDTLRSICAEVPRSWSDQLSMVKFALNNAVPLTLWGGTVAYAVSGREAQKAISSQVSGIKPESLQRQLSSFTNDRMTLISRVRDAMVSAQDRQK</sequence>
<dbReference type="SUPFAM" id="SSF53098">
    <property type="entry name" value="Ribonuclease H-like"/>
    <property type="match status" value="1"/>
</dbReference>
<dbReference type="Proteomes" id="UP000237271">
    <property type="component" value="Unassembled WGS sequence"/>
</dbReference>
<comment type="caution">
    <text evidence="1">The sequence shown here is derived from an EMBL/GenBank/DDBJ whole genome shotgun (WGS) entry which is preliminary data.</text>
</comment>
<dbReference type="InterPro" id="IPR036397">
    <property type="entry name" value="RNaseH_sf"/>
</dbReference>
<proteinExistence type="predicted"/>
<reference evidence="1 2" key="1">
    <citation type="journal article" date="2017" name="Genome Biol. Evol.">
        <title>Phytophthora megakarya and P. palmivora, closely related causal agents of cacao black pod rot, underwent increases in genome sizes and gene numbers by different mechanisms.</title>
        <authorList>
            <person name="Ali S.S."/>
            <person name="Shao J."/>
            <person name="Lary D.J."/>
            <person name="Kronmiller B."/>
            <person name="Shen D."/>
            <person name="Strem M.D."/>
            <person name="Amoako-Attah I."/>
            <person name="Akrofi A.Y."/>
            <person name="Begoude B.A."/>
            <person name="Ten Hoopen G.M."/>
            <person name="Coulibaly K."/>
            <person name="Kebe B.I."/>
            <person name="Melnick R.L."/>
            <person name="Guiltinan M.J."/>
            <person name="Tyler B.M."/>
            <person name="Meinhardt L.W."/>
            <person name="Bailey B.A."/>
        </authorList>
    </citation>
    <scope>NUCLEOTIDE SEQUENCE [LARGE SCALE GENOMIC DNA]</scope>
    <source>
        <strain evidence="2">sbr112.9</strain>
    </source>
</reference>
<evidence type="ECO:0000313" key="2">
    <source>
        <dbReference type="Proteomes" id="UP000237271"/>
    </source>
</evidence>
<protein>
    <submittedName>
        <fullName evidence="1">Pol protein</fullName>
    </submittedName>
</protein>
<feature type="non-terminal residue" evidence="1">
    <location>
        <position position="114"/>
    </location>
</feature>
<organism evidence="1 2">
    <name type="scientific">Phytophthora palmivora</name>
    <dbReference type="NCBI Taxonomy" id="4796"/>
    <lineage>
        <taxon>Eukaryota</taxon>
        <taxon>Sar</taxon>
        <taxon>Stramenopiles</taxon>
        <taxon>Oomycota</taxon>
        <taxon>Peronosporomycetes</taxon>
        <taxon>Peronosporales</taxon>
        <taxon>Peronosporaceae</taxon>
        <taxon>Phytophthora</taxon>
    </lineage>
</organism>